<organism evidence="2 3">
    <name type="scientific">Reyranella aquatilis</name>
    <dbReference type="NCBI Taxonomy" id="2035356"/>
    <lineage>
        <taxon>Bacteria</taxon>
        <taxon>Pseudomonadati</taxon>
        <taxon>Pseudomonadota</taxon>
        <taxon>Alphaproteobacteria</taxon>
        <taxon>Hyphomicrobiales</taxon>
        <taxon>Reyranellaceae</taxon>
        <taxon>Reyranella</taxon>
    </lineage>
</organism>
<gene>
    <name evidence="2" type="ORF">LJ725_28850</name>
</gene>
<dbReference type="EMBL" id="JAJISD010000027">
    <property type="protein sequence ID" value="MCC8432997.1"/>
    <property type="molecule type" value="Genomic_DNA"/>
</dbReference>
<dbReference type="Proteomes" id="UP001198862">
    <property type="component" value="Unassembled WGS sequence"/>
</dbReference>
<feature type="region of interest" description="Disordered" evidence="1">
    <location>
        <begin position="1"/>
        <end position="103"/>
    </location>
</feature>
<sequence>MSWGSSDALSVRRQEKQRHAREGRDASENGADNGECHLPAAGGHADAGQRKRHLIAGDRCRHGVEQTNDGTDLRRTGGGEGNLSERQGRAPRKNSDDDRRDDT</sequence>
<evidence type="ECO:0000256" key="1">
    <source>
        <dbReference type="SAM" id="MobiDB-lite"/>
    </source>
</evidence>
<proteinExistence type="predicted"/>
<evidence type="ECO:0000313" key="3">
    <source>
        <dbReference type="Proteomes" id="UP001198862"/>
    </source>
</evidence>
<name>A0ABS8L3S1_9HYPH</name>
<accession>A0ABS8L3S1</accession>
<feature type="compositionally biased region" description="Basic and acidic residues" evidence="1">
    <location>
        <begin position="55"/>
        <end position="64"/>
    </location>
</feature>
<feature type="compositionally biased region" description="Basic and acidic residues" evidence="1">
    <location>
        <begin position="93"/>
        <end position="103"/>
    </location>
</feature>
<comment type="caution">
    <text evidence="2">The sequence shown here is derived from an EMBL/GenBank/DDBJ whole genome shotgun (WGS) entry which is preliminary data.</text>
</comment>
<reference evidence="2 3" key="1">
    <citation type="submission" date="2021-11" db="EMBL/GenBank/DDBJ databases">
        <authorList>
            <person name="Lee D.-H."/>
            <person name="Kim S.-B."/>
        </authorList>
    </citation>
    <scope>NUCLEOTIDE SEQUENCE [LARGE SCALE GENOMIC DNA]</scope>
    <source>
        <strain evidence="2 3">KCTC 52223</strain>
    </source>
</reference>
<protein>
    <submittedName>
        <fullName evidence="2">Uncharacterized protein</fullName>
    </submittedName>
</protein>
<evidence type="ECO:0000313" key="2">
    <source>
        <dbReference type="EMBL" id="MCC8432997.1"/>
    </source>
</evidence>
<keyword evidence="3" id="KW-1185">Reference proteome</keyword>
<dbReference type="RefSeq" id="WP_230554364.1">
    <property type="nucleotide sequence ID" value="NZ_JAJISD010000027.1"/>
</dbReference>